<feature type="compositionally biased region" description="Acidic residues" evidence="2">
    <location>
        <begin position="25"/>
        <end position="36"/>
    </location>
</feature>
<dbReference type="CDD" id="cd00136">
    <property type="entry name" value="PDZ_canonical"/>
    <property type="match status" value="1"/>
</dbReference>
<accession>A0A024UC79</accession>
<feature type="compositionally biased region" description="Basic and acidic residues" evidence="2">
    <location>
        <begin position="1"/>
        <end position="15"/>
    </location>
</feature>
<dbReference type="eggNOG" id="ENOG502QUHK">
    <property type="taxonomic scope" value="Eukaryota"/>
</dbReference>
<evidence type="ECO:0000256" key="1">
    <source>
        <dbReference type="SAM" id="Coils"/>
    </source>
</evidence>
<proteinExistence type="predicted"/>
<protein>
    <recommendedName>
        <fullName evidence="4">PDZ domain-containing protein</fullName>
    </recommendedName>
</protein>
<keyword evidence="1" id="KW-0175">Coiled coil</keyword>
<evidence type="ECO:0000313" key="3">
    <source>
        <dbReference type="EMBL" id="ETW04011.1"/>
    </source>
</evidence>
<feature type="region of interest" description="Disordered" evidence="2">
    <location>
        <begin position="1"/>
        <end position="42"/>
    </location>
</feature>
<dbReference type="GeneID" id="20081465"/>
<dbReference type="VEuPathDB" id="FungiDB:H310_04415"/>
<dbReference type="EMBL" id="KI913958">
    <property type="protein sequence ID" value="ETW04011.1"/>
    <property type="molecule type" value="Genomic_DNA"/>
</dbReference>
<gene>
    <name evidence="3" type="ORF">H310_04415</name>
</gene>
<evidence type="ECO:0008006" key="4">
    <source>
        <dbReference type="Google" id="ProtNLM"/>
    </source>
</evidence>
<evidence type="ECO:0000256" key="2">
    <source>
        <dbReference type="SAM" id="MobiDB-lite"/>
    </source>
</evidence>
<dbReference type="SUPFAM" id="SSF50156">
    <property type="entry name" value="PDZ domain-like"/>
    <property type="match status" value="1"/>
</dbReference>
<feature type="coiled-coil region" evidence="1">
    <location>
        <begin position="676"/>
        <end position="790"/>
    </location>
</feature>
<feature type="compositionally biased region" description="Polar residues" evidence="2">
    <location>
        <begin position="178"/>
        <end position="194"/>
    </location>
</feature>
<dbReference type="RefSeq" id="XP_008866967.1">
    <property type="nucleotide sequence ID" value="XM_008868745.1"/>
</dbReference>
<feature type="region of interest" description="Disordered" evidence="2">
    <location>
        <begin position="922"/>
        <end position="945"/>
    </location>
</feature>
<dbReference type="STRING" id="157072.A0A024UC79"/>
<organism evidence="3">
    <name type="scientific">Aphanomyces invadans</name>
    <dbReference type="NCBI Taxonomy" id="157072"/>
    <lineage>
        <taxon>Eukaryota</taxon>
        <taxon>Sar</taxon>
        <taxon>Stramenopiles</taxon>
        <taxon>Oomycota</taxon>
        <taxon>Saprolegniomycetes</taxon>
        <taxon>Saprolegniales</taxon>
        <taxon>Verrucalvaceae</taxon>
        <taxon>Aphanomyces</taxon>
    </lineage>
</organism>
<feature type="compositionally biased region" description="Low complexity" evidence="2">
    <location>
        <begin position="233"/>
        <end position="287"/>
    </location>
</feature>
<dbReference type="AlphaFoldDB" id="A0A024UC79"/>
<name>A0A024UC79_9STRA</name>
<dbReference type="InterPro" id="IPR036034">
    <property type="entry name" value="PDZ_sf"/>
</dbReference>
<feature type="compositionally biased region" description="Acidic residues" evidence="2">
    <location>
        <begin position="926"/>
        <end position="938"/>
    </location>
</feature>
<feature type="region of interest" description="Disordered" evidence="2">
    <location>
        <begin position="169"/>
        <end position="195"/>
    </location>
</feature>
<dbReference type="OrthoDB" id="73771at2759"/>
<feature type="region of interest" description="Disordered" evidence="2">
    <location>
        <begin position="232"/>
        <end position="287"/>
    </location>
</feature>
<sequence length="945" mass="104278">MDKEVPELDHDDRIDQFSTAKSHDDEIDGPGGDDDSVTPQATSDLDVKELSIRVTHTRADRLEEMQSVVKRVVYESRGPLYLDLCSRTFPHLGALVKSFRTTADGGKGQAELSGNVHIGDLVLSLNDVDCTVLPFQHVVLEAKNANFPLVLTVLPKVYVPEFFPIAPPSVPGRRGSEHTLSTDPSQPCTPTNGSVGRWGKFGQILDMRPKRASLTAVDITKATILTSPRVHAVTTNSTSTSSSPPSPATTTTVGTLSTTSVGWTATPPAPQHQQQQPGGRTPPGTVTTNNEKFQQKFKNWQDSITLDKVVTSSTNLLKFMGGKKTPDEKDEWTQWLHGASIAFREHTNAFHTSGLHLVSTGKAMGVEDGEVHCQWFRILPATNEWLLLQGATHRTYMPSIDDVGATIGLSCCISRLGSMSPVKLVQLDQPLVVDPSVQDTTRMMVEAGSASFSATLANSELVSFQLKVDTNHVVVIQITEDDFDTVVDAPYDDQLHVYLDPEDSTRFVLRFRPSGDAVGVVTEDTAGLLSNVGIRPGMLSTLHLTAQSASTRDIIASTLRSFRAQRLASNEAHESARRAEATYFGNVVDKASLRLPAVLTSKTDSDSLGSNDDVPGDLDVKTPGIKTIATTDEVFELKRQLASQSLVIKATQNERNLMAIAVEVRDRKLDDQVAVNTALQLQVESLRGELKVANAAIERSKRMEESALRLQQSCADLKRTNEALESQLAVVRTHNHEMEAKWAALDEDCRTVRAELAAQQALCMNLVEERNNLKSKATDLSKELRRLLKVRCVELNDHEWLSWCAQHGQSVGDVEAQLFERMQLQIDLAEAKADVKRYQDEMNEFKNALDCHVKQRGMGDVEMQRVLSQNKELQRLVTHFSTALSASQEEVAKWKTFYDNSPLKGMMATQIHLTKSTSFKRNEQLVFDEDDEESDDEAEGKSSNE</sequence>
<feature type="coiled-coil region" evidence="1">
    <location>
        <begin position="821"/>
        <end position="855"/>
    </location>
</feature>
<reference evidence="3" key="1">
    <citation type="submission" date="2013-12" db="EMBL/GenBank/DDBJ databases">
        <title>The Genome Sequence of Aphanomyces invadans NJM9701.</title>
        <authorList>
            <consortium name="The Broad Institute Genomics Platform"/>
            <person name="Russ C."/>
            <person name="Tyler B."/>
            <person name="van West P."/>
            <person name="Dieguez-Uribeondo J."/>
            <person name="Young S.K."/>
            <person name="Zeng Q."/>
            <person name="Gargeya S."/>
            <person name="Fitzgerald M."/>
            <person name="Abouelleil A."/>
            <person name="Alvarado L."/>
            <person name="Chapman S.B."/>
            <person name="Gainer-Dewar J."/>
            <person name="Goldberg J."/>
            <person name="Griggs A."/>
            <person name="Gujja S."/>
            <person name="Hansen M."/>
            <person name="Howarth C."/>
            <person name="Imamovic A."/>
            <person name="Ireland A."/>
            <person name="Larimer J."/>
            <person name="McCowan C."/>
            <person name="Murphy C."/>
            <person name="Pearson M."/>
            <person name="Poon T.W."/>
            <person name="Priest M."/>
            <person name="Roberts A."/>
            <person name="Saif S."/>
            <person name="Shea T."/>
            <person name="Sykes S."/>
            <person name="Wortman J."/>
            <person name="Nusbaum C."/>
            <person name="Birren B."/>
        </authorList>
    </citation>
    <scope>NUCLEOTIDE SEQUENCE [LARGE SCALE GENOMIC DNA]</scope>
    <source>
        <strain evidence="3">NJM9701</strain>
    </source>
</reference>